<name>A0A2G5PDZ7_9MYCO</name>
<protein>
    <submittedName>
        <fullName evidence="1">Antitoxin</fullName>
    </submittedName>
</protein>
<proteinExistence type="predicted"/>
<organism evidence="1 2">
    <name type="scientific">Mycolicibacterium brumae</name>
    <dbReference type="NCBI Taxonomy" id="85968"/>
    <lineage>
        <taxon>Bacteria</taxon>
        <taxon>Bacillati</taxon>
        <taxon>Actinomycetota</taxon>
        <taxon>Actinomycetes</taxon>
        <taxon>Mycobacteriales</taxon>
        <taxon>Mycobacteriaceae</taxon>
        <taxon>Mycolicibacterium</taxon>
    </lineage>
</organism>
<dbReference type="STRING" id="85968.GCA_900073015_01132"/>
<dbReference type="CDD" id="cd21631">
    <property type="entry name" value="RHH_CopG_NikR-like"/>
    <property type="match status" value="1"/>
</dbReference>
<sequence>MRTTVTLDSDVEVRLQALMRDRGLSFKEAINTALRAGLNAGGPVDVAFPVYDMGTPTVDLTHAGRLAAALEDEEIARKLASGR</sequence>
<evidence type="ECO:0000313" key="2">
    <source>
        <dbReference type="Proteomes" id="UP000230551"/>
    </source>
</evidence>
<dbReference type="OrthoDB" id="3579062at2"/>
<dbReference type="Proteomes" id="UP000230551">
    <property type="component" value="Unassembled WGS sequence"/>
</dbReference>
<comment type="caution">
    <text evidence="1">The sequence shown here is derived from an EMBL/GenBank/DDBJ whole genome shotgun (WGS) entry which is preliminary data.</text>
</comment>
<gene>
    <name evidence="1" type="ORF">CQY22_006225</name>
</gene>
<dbReference type="RefSeq" id="WP_090587220.1">
    <property type="nucleotide sequence ID" value="NZ_CP104302.1"/>
</dbReference>
<dbReference type="AlphaFoldDB" id="A0A2G5PDZ7"/>
<dbReference type="EMBL" id="PDCN02000005">
    <property type="protein sequence ID" value="PIB76310.1"/>
    <property type="molecule type" value="Genomic_DNA"/>
</dbReference>
<accession>A0A2G5PDZ7</accession>
<keyword evidence="2" id="KW-1185">Reference proteome</keyword>
<reference evidence="1 2" key="1">
    <citation type="journal article" date="2017" name="Infect. Genet. Evol.">
        <title>The new phylogeny of the genus Mycobacterium: The old and the news.</title>
        <authorList>
            <person name="Tortoli E."/>
            <person name="Fedrizzi T."/>
            <person name="Meehan C.J."/>
            <person name="Trovato A."/>
            <person name="Grottola A."/>
            <person name="Giacobazzi E."/>
            <person name="Serpini G.F."/>
            <person name="Tagliazucchi S."/>
            <person name="Fabio A."/>
            <person name="Bettua C."/>
            <person name="Bertorelli R."/>
            <person name="Frascaro F."/>
            <person name="De Sanctis V."/>
            <person name="Pecorari M."/>
            <person name="Jousson O."/>
            <person name="Segata N."/>
            <person name="Cirillo D.M."/>
        </authorList>
    </citation>
    <scope>NUCLEOTIDE SEQUENCE [LARGE SCALE GENOMIC DNA]</scope>
    <source>
        <strain evidence="1 2">CIP1034565</strain>
    </source>
</reference>
<evidence type="ECO:0000313" key="1">
    <source>
        <dbReference type="EMBL" id="PIB76310.1"/>
    </source>
</evidence>